<accession>A0ABY2D1I9</accession>
<dbReference type="Pfam" id="PF19425">
    <property type="entry name" value="Csd3_N2"/>
    <property type="match status" value="1"/>
</dbReference>
<sequence length="77" mass="8605">VGEINGSFSTSVNRLGLGISEVEQIVSLLKDKINFSRDLRAGDKFEVVQSRQYVDDQLTGNREIQAIKIFNRGGEFT</sequence>
<feature type="non-terminal residue" evidence="3">
    <location>
        <position position="1"/>
    </location>
</feature>
<keyword evidence="1" id="KW-0645">Protease</keyword>
<organism evidence="3 4">
    <name type="scientific">Halomonas marinisediminis</name>
    <dbReference type="NCBI Taxonomy" id="2546095"/>
    <lineage>
        <taxon>Bacteria</taxon>
        <taxon>Pseudomonadati</taxon>
        <taxon>Pseudomonadota</taxon>
        <taxon>Gammaproteobacteria</taxon>
        <taxon>Oceanospirillales</taxon>
        <taxon>Halomonadaceae</taxon>
        <taxon>Halomonas</taxon>
    </lineage>
</organism>
<evidence type="ECO:0000259" key="2">
    <source>
        <dbReference type="Pfam" id="PF19425"/>
    </source>
</evidence>
<evidence type="ECO:0000313" key="4">
    <source>
        <dbReference type="Proteomes" id="UP000294823"/>
    </source>
</evidence>
<keyword evidence="4" id="KW-1185">Reference proteome</keyword>
<dbReference type="EMBL" id="SLTR01000729">
    <property type="protein sequence ID" value="TDA74179.1"/>
    <property type="molecule type" value="Genomic_DNA"/>
</dbReference>
<evidence type="ECO:0000313" key="3">
    <source>
        <dbReference type="EMBL" id="TDA74179.1"/>
    </source>
</evidence>
<feature type="domain" description="Csd3-like second N-terminal" evidence="2">
    <location>
        <begin position="2"/>
        <end position="73"/>
    </location>
</feature>
<reference evidence="3 4" key="1">
    <citation type="submission" date="2019-03" db="EMBL/GenBank/DDBJ databases">
        <title>Halomonas marinisediminis sp. nov., a moderately halophilic bacterium isolated from the Bohai Gulf.</title>
        <authorList>
            <person name="Ji X."/>
        </authorList>
    </citation>
    <scope>NUCLEOTIDE SEQUENCE [LARGE SCALE GENOMIC DNA]</scope>
    <source>
        <strain evidence="3 4">204</strain>
    </source>
</reference>
<comment type="caution">
    <text evidence="3">The sequence shown here is derived from an EMBL/GenBank/DDBJ whole genome shotgun (WGS) entry which is preliminary data.</text>
</comment>
<protein>
    <submittedName>
        <fullName evidence="3">Peptidase M23</fullName>
    </submittedName>
</protein>
<name>A0ABY2D1I9_9GAMM</name>
<dbReference type="InterPro" id="IPR045834">
    <property type="entry name" value="Csd3_N2"/>
</dbReference>
<dbReference type="Proteomes" id="UP000294823">
    <property type="component" value="Unassembled WGS sequence"/>
</dbReference>
<keyword evidence="1" id="KW-0378">Hydrolase</keyword>
<keyword evidence="1" id="KW-0482">Metalloprotease</keyword>
<dbReference type="Gene3D" id="3.10.450.350">
    <property type="match status" value="1"/>
</dbReference>
<feature type="non-terminal residue" evidence="3">
    <location>
        <position position="77"/>
    </location>
</feature>
<proteinExistence type="predicted"/>
<evidence type="ECO:0000256" key="1">
    <source>
        <dbReference type="ARBA" id="ARBA00023049"/>
    </source>
</evidence>
<gene>
    <name evidence="3" type="ORF">E0702_18355</name>
</gene>